<sequence>MCDVKWHHHQRCARSENDISGFRVDVNVEFRRGGDVSHLEIGAAHEDDFLHPRHHIGRALERGGDVGERPEGAERHGSGRFAAQGFDDEINAVLRLKRHHRVGQHRAIQPGFAMHMLGRDQLAHQGRVTSGKDFYVSHSSEFADDPRVLFSQR</sequence>
<proteinExistence type="predicted"/>
<name>A0A1J5P6Y0_9ZZZZ</name>
<protein>
    <submittedName>
        <fullName evidence="2">Uncharacterized protein</fullName>
    </submittedName>
</protein>
<comment type="caution">
    <text evidence="2">The sequence shown here is derived from an EMBL/GenBank/DDBJ whole genome shotgun (WGS) entry which is preliminary data.</text>
</comment>
<feature type="region of interest" description="Disordered" evidence="1">
    <location>
        <begin position="60"/>
        <end position="79"/>
    </location>
</feature>
<evidence type="ECO:0000313" key="2">
    <source>
        <dbReference type="EMBL" id="OIQ63551.1"/>
    </source>
</evidence>
<organism evidence="2">
    <name type="scientific">mine drainage metagenome</name>
    <dbReference type="NCBI Taxonomy" id="410659"/>
    <lineage>
        <taxon>unclassified sequences</taxon>
        <taxon>metagenomes</taxon>
        <taxon>ecological metagenomes</taxon>
    </lineage>
</organism>
<gene>
    <name evidence="2" type="ORF">GALL_549070</name>
</gene>
<dbReference type="EMBL" id="MLJW01008907">
    <property type="protein sequence ID" value="OIQ63551.1"/>
    <property type="molecule type" value="Genomic_DNA"/>
</dbReference>
<feature type="compositionally biased region" description="Basic and acidic residues" evidence="1">
    <location>
        <begin position="60"/>
        <end position="77"/>
    </location>
</feature>
<reference evidence="2" key="1">
    <citation type="submission" date="2016-10" db="EMBL/GenBank/DDBJ databases">
        <title>Sequence of Gallionella enrichment culture.</title>
        <authorList>
            <person name="Poehlein A."/>
            <person name="Muehling M."/>
            <person name="Daniel R."/>
        </authorList>
    </citation>
    <scope>NUCLEOTIDE SEQUENCE</scope>
</reference>
<evidence type="ECO:0000256" key="1">
    <source>
        <dbReference type="SAM" id="MobiDB-lite"/>
    </source>
</evidence>
<dbReference type="AlphaFoldDB" id="A0A1J5P6Y0"/>
<accession>A0A1J5P6Y0</accession>